<evidence type="ECO:0000313" key="2">
    <source>
        <dbReference type="Proteomes" id="UP000295680"/>
    </source>
</evidence>
<dbReference type="AlphaFoldDB" id="A0A4R2JSV4"/>
<gene>
    <name evidence="1" type="ORF">EV192_102843</name>
</gene>
<dbReference type="OrthoDB" id="1821531at2"/>
<keyword evidence="2" id="KW-1185">Reference proteome</keyword>
<sequence>MLGVHFAVTADQERLLLGGDDAAEELLMDIEENWADPDLSMETDKAWDALHRCFGDGTLDPDGGAYPLSHAILGGRHLHDEYYVVHVTAAEVRDVADALQRVEKAWLRDRFDSIDDPDYLGPQDDTDFEYTWSNFVDVRGFYERAAKAGRAVVFTAT</sequence>
<dbReference type="Gene3D" id="3.40.1760.10">
    <property type="entry name" value="YfbM-like super family"/>
    <property type="match status" value="1"/>
</dbReference>
<organism evidence="1 2">
    <name type="scientific">Actinocrispum wychmicini</name>
    <dbReference type="NCBI Taxonomy" id="1213861"/>
    <lineage>
        <taxon>Bacteria</taxon>
        <taxon>Bacillati</taxon>
        <taxon>Actinomycetota</taxon>
        <taxon>Actinomycetes</taxon>
        <taxon>Pseudonocardiales</taxon>
        <taxon>Pseudonocardiaceae</taxon>
        <taxon>Actinocrispum</taxon>
    </lineage>
</organism>
<dbReference type="Pfam" id="PF08974">
    <property type="entry name" value="DUF1877"/>
    <property type="match status" value="1"/>
</dbReference>
<dbReference type="RefSeq" id="WP_132114669.1">
    <property type="nucleotide sequence ID" value="NZ_SLWS01000002.1"/>
</dbReference>
<proteinExistence type="predicted"/>
<evidence type="ECO:0000313" key="1">
    <source>
        <dbReference type="EMBL" id="TCO62704.1"/>
    </source>
</evidence>
<protein>
    <submittedName>
        <fullName evidence="1">Uncharacterized protein DUF1877</fullName>
    </submittedName>
</protein>
<dbReference type="InterPro" id="IPR015068">
    <property type="entry name" value="DUF1877"/>
</dbReference>
<dbReference type="SUPFAM" id="SSF111069">
    <property type="entry name" value="Hypothetical protein yfbM"/>
    <property type="match status" value="1"/>
</dbReference>
<dbReference type="InterPro" id="IPR035944">
    <property type="entry name" value="YfbM-like_sf"/>
</dbReference>
<reference evidence="1 2" key="1">
    <citation type="submission" date="2019-03" db="EMBL/GenBank/DDBJ databases">
        <title>Genomic Encyclopedia of Type Strains, Phase IV (KMG-IV): sequencing the most valuable type-strain genomes for metagenomic binning, comparative biology and taxonomic classification.</title>
        <authorList>
            <person name="Goeker M."/>
        </authorList>
    </citation>
    <scope>NUCLEOTIDE SEQUENCE [LARGE SCALE GENOMIC DNA]</scope>
    <source>
        <strain evidence="1 2">DSM 45934</strain>
    </source>
</reference>
<comment type="caution">
    <text evidence="1">The sequence shown here is derived from an EMBL/GenBank/DDBJ whole genome shotgun (WGS) entry which is preliminary data.</text>
</comment>
<dbReference type="Proteomes" id="UP000295680">
    <property type="component" value="Unassembled WGS sequence"/>
</dbReference>
<accession>A0A4R2JSV4</accession>
<dbReference type="EMBL" id="SLWS01000002">
    <property type="protein sequence ID" value="TCO62704.1"/>
    <property type="molecule type" value="Genomic_DNA"/>
</dbReference>
<name>A0A4R2JSV4_9PSEU</name>